<feature type="binding site" description="axial binding residue" evidence="1">
    <location>
        <position position="441"/>
    </location>
    <ligand>
        <name>heme</name>
        <dbReference type="ChEBI" id="CHEBI:30413"/>
    </ligand>
    <ligandPart>
        <name>Fe</name>
        <dbReference type="ChEBI" id="CHEBI:18248"/>
    </ligandPart>
</feature>
<dbReference type="Pfam" id="PF00067">
    <property type="entry name" value="p450"/>
    <property type="match status" value="1"/>
</dbReference>
<gene>
    <name evidence="4" type="ORF">LUZ62_035053</name>
</gene>
<accession>A0AAV8EYJ1</accession>
<dbReference type="GO" id="GO:0005506">
    <property type="term" value="F:iron ion binding"/>
    <property type="evidence" value="ECO:0007669"/>
    <property type="project" value="InterPro"/>
</dbReference>
<evidence type="ECO:0000256" key="1">
    <source>
        <dbReference type="PIRSR" id="PIRSR602401-1"/>
    </source>
</evidence>
<dbReference type="PANTHER" id="PTHR47951">
    <property type="entry name" value="OS08G0547900 PROTEIN"/>
    <property type="match status" value="1"/>
</dbReference>
<evidence type="ECO:0000256" key="3">
    <source>
        <dbReference type="SAM" id="Phobius"/>
    </source>
</evidence>
<comment type="similarity">
    <text evidence="2">Belongs to the cytochrome P450 family.</text>
</comment>
<sequence>MEPTTFFYTFLLTTFLIYIAHLLIRKKRTPPLPPGPIGLPLVGSLPFLDPSLHKYFADLSKKYGPIFSLQLGSKLAVVISSSSLARAVLQEHDNTFANRDVPETGRVFSYGGNDIVWTPNGPTWHMLRRICVHEMLSPQSLDAVSSIRQQETRSTMRHIHASSGNKVDIGAEMFLNVMNVVTNTMWGGTFEGDKERESVGKDFKEVVANIIDLLGRPNVSDFFPVLAPFDLQGIQSKMAVLRDRVDSIFERMIEKKSYDEGKRTKDLLGFMLRMEREGGDSKTPFTMSHVKALLMDMFTGGTNTTATTIEWAMAELLNKPDILKKLQGELDQIVGKDKLVDESHLLELHFLSLVIKETLRLHPPLPLLIPHYPSSPCTIGGYLIPEGTRVFINVWAIQRDPSNWADPLEFKPERYLQQGLQRDFGGKDFDYFPFGSGRRICAGIAMAERMVGYLLATIVHSFDWKLPEGKDVDLSQKFSFVMKKAIPLVAIPTPRLSKNELYN</sequence>
<dbReference type="InterPro" id="IPR001128">
    <property type="entry name" value="Cyt_P450"/>
</dbReference>
<evidence type="ECO:0000313" key="5">
    <source>
        <dbReference type="Proteomes" id="UP001140206"/>
    </source>
</evidence>
<dbReference type="InterPro" id="IPR036396">
    <property type="entry name" value="Cyt_P450_sf"/>
</dbReference>
<keyword evidence="1 2" id="KW-0479">Metal-binding</keyword>
<reference evidence="4" key="1">
    <citation type="submission" date="2022-08" db="EMBL/GenBank/DDBJ databases">
        <authorList>
            <person name="Marques A."/>
        </authorList>
    </citation>
    <scope>NUCLEOTIDE SEQUENCE</scope>
    <source>
        <strain evidence="4">RhyPub2mFocal</strain>
        <tissue evidence="4">Leaves</tissue>
    </source>
</reference>
<keyword evidence="3" id="KW-1133">Transmembrane helix</keyword>
<evidence type="ECO:0000256" key="2">
    <source>
        <dbReference type="RuleBase" id="RU000461"/>
    </source>
</evidence>
<keyword evidence="3" id="KW-0472">Membrane</keyword>
<dbReference type="PRINTS" id="PR00385">
    <property type="entry name" value="P450"/>
</dbReference>
<protein>
    <recommendedName>
        <fullName evidence="6">Cytochrome P450</fullName>
    </recommendedName>
</protein>
<dbReference type="GO" id="GO:0004497">
    <property type="term" value="F:monooxygenase activity"/>
    <property type="evidence" value="ECO:0007669"/>
    <property type="project" value="UniProtKB-KW"/>
</dbReference>
<keyword evidence="1 2" id="KW-0349">Heme</keyword>
<dbReference type="PANTHER" id="PTHR47951:SF3">
    <property type="entry name" value="CYTOCHROME P450, FAMILY 706, SUBFAMILY A, POLYPEPTIDE 4"/>
    <property type="match status" value="1"/>
</dbReference>
<feature type="transmembrane region" description="Helical" evidence="3">
    <location>
        <begin position="6"/>
        <end position="24"/>
    </location>
</feature>
<dbReference type="SUPFAM" id="SSF48264">
    <property type="entry name" value="Cytochrome P450"/>
    <property type="match status" value="1"/>
</dbReference>
<proteinExistence type="inferred from homology"/>
<keyword evidence="3" id="KW-0812">Transmembrane</keyword>
<name>A0AAV8EYJ1_9POAL</name>
<dbReference type="FunFam" id="1.10.630.10:FF:000207">
    <property type="entry name" value="Putative cytochrome P450 superfamily protein"/>
    <property type="match status" value="1"/>
</dbReference>
<dbReference type="Proteomes" id="UP001140206">
    <property type="component" value="Chromosome 2"/>
</dbReference>
<evidence type="ECO:0000313" key="4">
    <source>
        <dbReference type="EMBL" id="KAJ4783807.1"/>
    </source>
</evidence>
<organism evidence="4 5">
    <name type="scientific">Rhynchospora pubera</name>
    <dbReference type="NCBI Taxonomy" id="906938"/>
    <lineage>
        <taxon>Eukaryota</taxon>
        <taxon>Viridiplantae</taxon>
        <taxon>Streptophyta</taxon>
        <taxon>Embryophyta</taxon>
        <taxon>Tracheophyta</taxon>
        <taxon>Spermatophyta</taxon>
        <taxon>Magnoliopsida</taxon>
        <taxon>Liliopsida</taxon>
        <taxon>Poales</taxon>
        <taxon>Cyperaceae</taxon>
        <taxon>Cyperoideae</taxon>
        <taxon>Rhynchosporeae</taxon>
        <taxon>Rhynchospora</taxon>
    </lineage>
</organism>
<evidence type="ECO:0008006" key="6">
    <source>
        <dbReference type="Google" id="ProtNLM"/>
    </source>
</evidence>
<keyword evidence="5" id="KW-1185">Reference proteome</keyword>
<dbReference type="InterPro" id="IPR002401">
    <property type="entry name" value="Cyt_P450_E_grp-I"/>
</dbReference>
<comment type="cofactor">
    <cofactor evidence="1">
        <name>heme</name>
        <dbReference type="ChEBI" id="CHEBI:30413"/>
    </cofactor>
</comment>
<dbReference type="EMBL" id="JAMFTS010000002">
    <property type="protein sequence ID" value="KAJ4783807.1"/>
    <property type="molecule type" value="Genomic_DNA"/>
</dbReference>
<keyword evidence="2" id="KW-0503">Monooxygenase</keyword>
<dbReference type="GO" id="GO:0020037">
    <property type="term" value="F:heme binding"/>
    <property type="evidence" value="ECO:0007669"/>
    <property type="project" value="InterPro"/>
</dbReference>
<dbReference type="PROSITE" id="PS00086">
    <property type="entry name" value="CYTOCHROME_P450"/>
    <property type="match status" value="1"/>
</dbReference>
<dbReference type="PRINTS" id="PR00463">
    <property type="entry name" value="EP450I"/>
</dbReference>
<keyword evidence="1 2" id="KW-0408">Iron</keyword>
<comment type="caution">
    <text evidence="4">The sequence shown here is derived from an EMBL/GenBank/DDBJ whole genome shotgun (WGS) entry which is preliminary data.</text>
</comment>
<dbReference type="Gene3D" id="1.10.630.10">
    <property type="entry name" value="Cytochrome P450"/>
    <property type="match status" value="1"/>
</dbReference>
<dbReference type="AlphaFoldDB" id="A0AAV8EYJ1"/>
<keyword evidence="2" id="KW-0560">Oxidoreductase</keyword>
<dbReference type="InterPro" id="IPR017972">
    <property type="entry name" value="Cyt_P450_CS"/>
</dbReference>
<dbReference type="GO" id="GO:0016705">
    <property type="term" value="F:oxidoreductase activity, acting on paired donors, with incorporation or reduction of molecular oxygen"/>
    <property type="evidence" value="ECO:0007669"/>
    <property type="project" value="InterPro"/>
</dbReference>